<name>A0A8X7VTX2_BRACI</name>
<reference evidence="3 4" key="1">
    <citation type="submission" date="2020-02" db="EMBL/GenBank/DDBJ databases">
        <authorList>
            <person name="Ma Q."/>
            <person name="Huang Y."/>
            <person name="Song X."/>
            <person name="Pei D."/>
        </authorList>
    </citation>
    <scope>NUCLEOTIDE SEQUENCE [LARGE SCALE GENOMIC DNA]</scope>
    <source>
        <strain evidence="3">Sxm20200214</strain>
        <tissue evidence="3">Leaf</tissue>
    </source>
</reference>
<comment type="caution">
    <text evidence="3">The sequence shown here is derived from an EMBL/GenBank/DDBJ whole genome shotgun (WGS) entry which is preliminary data.</text>
</comment>
<protein>
    <recommendedName>
        <fullName evidence="5">Anther-specific protein</fullName>
    </recommendedName>
</protein>
<dbReference type="OrthoDB" id="1109558at2759"/>
<feature type="signal peptide" evidence="2">
    <location>
        <begin position="1"/>
        <end position="24"/>
    </location>
</feature>
<sequence length="213" mass="21903">MAKGHQGKCFGFVLLLCFFSSAFARRILKDLDHVVPPGKVSLSEQDHGLFNVEPEHKVKPGHKLQSMWRVGIGEGRGSGSGQPNCGPGSGFGEGIGRGSGSGEGIGIGIGGSGSTGGVVVPPINVPGTTIPPITVPGTHIPGFVIPGVTVPGYGTGGCQTGGCTPSVPYYHPPIYQPPECPHCPPFALGQDKHMTDKGTMTEALAPMSNEMHN</sequence>
<evidence type="ECO:0000256" key="2">
    <source>
        <dbReference type="SAM" id="SignalP"/>
    </source>
</evidence>
<organism evidence="3 4">
    <name type="scientific">Brassica carinata</name>
    <name type="common">Ethiopian mustard</name>
    <name type="synonym">Abyssinian cabbage</name>
    <dbReference type="NCBI Taxonomy" id="52824"/>
    <lineage>
        <taxon>Eukaryota</taxon>
        <taxon>Viridiplantae</taxon>
        <taxon>Streptophyta</taxon>
        <taxon>Embryophyta</taxon>
        <taxon>Tracheophyta</taxon>
        <taxon>Spermatophyta</taxon>
        <taxon>Magnoliopsida</taxon>
        <taxon>eudicotyledons</taxon>
        <taxon>Gunneridae</taxon>
        <taxon>Pentapetalae</taxon>
        <taxon>rosids</taxon>
        <taxon>malvids</taxon>
        <taxon>Brassicales</taxon>
        <taxon>Brassicaceae</taxon>
        <taxon>Brassiceae</taxon>
        <taxon>Brassica</taxon>
    </lineage>
</organism>
<keyword evidence="2" id="KW-0732">Signal</keyword>
<feature type="region of interest" description="Disordered" evidence="1">
    <location>
        <begin position="75"/>
        <end position="97"/>
    </location>
</feature>
<dbReference type="AlphaFoldDB" id="A0A8X7VTX2"/>
<evidence type="ECO:0000313" key="3">
    <source>
        <dbReference type="EMBL" id="KAG2317804.1"/>
    </source>
</evidence>
<accession>A0A8X7VTX2</accession>
<gene>
    <name evidence="3" type="ORF">Bca52824_020926</name>
</gene>
<dbReference type="EMBL" id="JAAMPC010000004">
    <property type="protein sequence ID" value="KAG2317804.1"/>
    <property type="molecule type" value="Genomic_DNA"/>
</dbReference>
<proteinExistence type="predicted"/>
<feature type="compositionally biased region" description="Gly residues" evidence="1">
    <location>
        <begin position="87"/>
        <end position="97"/>
    </location>
</feature>
<evidence type="ECO:0008006" key="5">
    <source>
        <dbReference type="Google" id="ProtNLM"/>
    </source>
</evidence>
<feature type="chain" id="PRO_5036486358" description="Anther-specific protein" evidence="2">
    <location>
        <begin position="25"/>
        <end position="213"/>
    </location>
</feature>
<evidence type="ECO:0000313" key="4">
    <source>
        <dbReference type="Proteomes" id="UP000886595"/>
    </source>
</evidence>
<dbReference type="Proteomes" id="UP000886595">
    <property type="component" value="Unassembled WGS sequence"/>
</dbReference>
<evidence type="ECO:0000256" key="1">
    <source>
        <dbReference type="SAM" id="MobiDB-lite"/>
    </source>
</evidence>
<keyword evidence="4" id="KW-1185">Reference proteome</keyword>